<name>A0A1R4J6T4_9ACTN</name>
<dbReference type="STRING" id="1255658.FM114_05715"/>
<keyword evidence="1" id="KW-1133">Transmembrane helix</keyword>
<organism evidence="2 3">
    <name type="scientific">Luteococcus japonicus LSP_Lj1</name>
    <dbReference type="NCBI Taxonomy" id="1255658"/>
    <lineage>
        <taxon>Bacteria</taxon>
        <taxon>Bacillati</taxon>
        <taxon>Actinomycetota</taxon>
        <taxon>Actinomycetes</taxon>
        <taxon>Propionibacteriales</taxon>
        <taxon>Propionibacteriaceae</taxon>
        <taxon>Luteococcus</taxon>
    </lineage>
</organism>
<accession>A0A1R4J6T4</accession>
<feature type="transmembrane region" description="Helical" evidence="1">
    <location>
        <begin position="47"/>
        <end position="74"/>
    </location>
</feature>
<dbReference type="Proteomes" id="UP000188342">
    <property type="component" value="Unassembled WGS sequence"/>
</dbReference>
<evidence type="ECO:0000313" key="2">
    <source>
        <dbReference type="EMBL" id="SJN27525.1"/>
    </source>
</evidence>
<feature type="transmembrane region" description="Helical" evidence="1">
    <location>
        <begin position="101"/>
        <end position="123"/>
    </location>
</feature>
<evidence type="ECO:0000256" key="1">
    <source>
        <dbReference type="SAM" id="Phobius"/>
    </source>
</evidence>
<feature type="transmembrane region" description="Helical" evidence="1">
    <location>
        <begin position="234"/>
        <end position="255"/>
    </location>
</feature>
<evidence type="ECO:0000313" key="3">
    <source>
        <dbReference type="Proteomes" id="UP000188342"/>
    </source>
</evidence>
<keyword evidence="3" id="KW-1185">Reference proteome</keyword>
<feature type="transmembrane region" description="Helical" evidence="1">
    <location>
        <begin position="167"/>
        <end position="186"/>
    </location>
</feature>
<feature type="transmembrane region" description="Helical" evidence="1">
    <location>
        <begin position="135"/>
        <end position="155"/>
    </location>
</feature>
<proteinExistence type="predicted"/>
<reference evidence="2 3" key="1">
    <citation type="submission" date="2017-02" db="EMBL/GenBank/DDBJ databases">
        <authorList>
            <person name="Peterson S.W."/>
        </authorList>
    </citation>
    <scope>NUCLEOTIDE SEQUENCE [LARGE SCALE GENOMIC DNA]</scope>
    <source>
        <strain evidence="2 3">LSP_Lj1</strain>
    </source>
</reference>
<sequence>MGAVSTAAIGLSSNWFFVGTVQPYALLFSETLPRVLGTLLGVVLMEMGSSAGIGVLCQLLGMLSAFVVESFVILRGLSRQGATACDPRPIGQVLRGQGDGVFASVGSASLNALPVVIVAWVRPDVQPVYAFADKLARQIVTAMSPIVTVFQGWVPRGKPVLKRAHQVLVISLAGCLLLVLGVVAFGPFLVGYLGGGVISVKGLALLAMSLYVGAQVLENIVSHAVLPPLHAVRAAAISTWATGMVTLPLVAVAALRAGAGVALMVVVAGLVIRTIWELVAAGAATPWRRAVVPRRALPDEDTSHGR</sequence>
<keyword evidence="1" id="KW-0812">Transmembrane</keyword>
<protein>
    <submittedName>
        <fullName evidence="2">Uncharacterized protein</fullName>
    </submittedName>
</protein>
<dbReference type="EMBL" id="FUKQ01000020">
    <property type="protein sequence ID" value="SJN27525.1"/>
    <property type="molecule type" value="Genomic_DNA"/>
</dbReference>
<dbReference type="AlphaFoldDB" id="A0A1R4J6T4"/>
<keyword evidence="1" id="KW-0472">Membrane</keyword>
<feature type="transmembrane region" description="Helical" evidence="1">
    <location>
        <begin position="261"/>
        <end position="285"/>
    </location>
</feature>
<gene>
    <name evidence="2" type="ORF">FM114_05715</name>
</gene>